<evidence type="ECO:0000313" key="3">
    <source>
        <dbReference type="Proteomes" id="UP000681414"/>
    </source>
</evidence>
<feature type="domain" description="SnoaL-like" evidence="1">
    <location>
        <begin position="21"/>
        <end position="115"/>
    </location>
</feature>
<reference evidence="2 3" key="1">
    <citation type="submission" date="2021-05" db="EMBL/GenBank/DDBJ databases">
        <title>Novel Bacillus species.</title>
        <authorList>
            <person name="Liu G."/>
        </authorList>
    </citation>
    <scope>NUCLEOTIDE SEQUENCE [LARGE SCALE GENOMIC DNA]</scope>
    <source>
        <strain evidence="3">FJAT-49780</strain>
    </source>
</reference>
<gene>
    <name evidence="2" type="ORF">KHA97_14910</name>
</gene>
<name>A0A942YJG6_9BACI</name>
<dbReference type="InterPro" id="IPR037401">
    <property type="entry name" value="SnoaL-like"/>
</dbReference>
<comment type="caution">
    <text evidence="2">The sequence shown here is derived from an EMBL/GenBank/DDBJ whole genome shotgun (WGS) entry which is preliminary data.</text>
</comment>
<proteinExistence type="predicted"/>
<dbReference type="EMBL" id="JAGYPG010000002">
    <property type="protein sequence ID" value="MBS4196356.1"/>
    <property type="molecule type" value="Genomic_DNA"/>
</dbReference>
<evidence type="ECO:0000259" key="1">
    <source>
        <dbReference type="Pfam" id="PF12680"/>
    </source>
</evidence>
<keyword evidence="3" id="KW-1185">Reference proteome</keyword>
<sequence length="133" mass="14995">MIKMEQKTKATISLKELAVSFLQLVTSGRVDEAYDRYIGPGFSHHNPYFRGDADSLKAAMKENAAVTPNKTFEVKHAIEEGEIVVVHSHIKQKPEDLGAAVVHIFRFNEEQIIEMWDLGQPIPENSPNENGMF</sequence>
<organism evidence="2 3">
    <name type="scientific">Lederbergia citri</name>
    <dbReference type="NCBI Taxonomy" id="2833580"/>
    <lineage>
        <taxon>Bacteria</taxon>
        <taxon>Bacillati</taxon>
        <taxon>Bacillota</taxon>
        <taxon>Bacilli</taxon>
        <taxon>Bacillales</taxon>
        <taxon>Bacillaceae</taxon>
        <taxon>Lederbergia</taxon>
    </lineage>
</organism>
<dbReference type="SUPFAM" id="SSF54427">
    <property type="entry name" value="NTF2-like"/>
    <property type="match status" value="1"/>
</dbReference>
<dbReference type="AlphaFoldDB" id="A0A942YJG6"/>
<accession>A0A942YJG6</accession>
<dbReference type="Proteomes" id="UP000681414">
    <property type="component" value="Unassembled WGS sequence"/>
</dbReference>
<dbReference type="InterPro" id="IPR032710">
    <property type="entry name" value="NTF2-like_dom_sf"/>
</dbReference>
<evidence type="ECO:0000313" key="2">
    <source>
        <dbReference type="EMBL" id="MBS4196356.1"/>
    </source>
</evidence>
<dbReference type="Gene3D" id="3.10.450.50">
    <property type="match status" value="1"/>
</dbReference>
<protein>
    <submittedName>
        <fullName evidence="2">Nuclear transport factor 2 family protein</fullName>
    </submittedName>
</protein>
<dbReference type="Pfam" id="PF12680">
    <property type="entry name" value="SnoaL_2"/>
    <property type="match status" value="1"/>
</dbReference>